<keyword evidence="5" id="KW-0862">Zinc</keyword>
<evidence type="ECO:0000256" key="4">
    <source>
        <dbReference type="ARBA" id="ARBA00022771"/>
    </source>
</evidence>
<keyword evidence="2" id="KW-0479">Metal-binding</keyword>
<dbReference type="PROSITE" id="PS50865">
    <property type="entry name" value="ZF_MYND_2"/>
    <property type="match status" value="1"/>
</dbReference>
<name>A9UTA5_MONBE</name>
<evidence type="ECO:0000313" key="11">
    <source>
        <dbReference type="Proteomes" id="UP000001357"/>
    </source>
</evidence>
<evidence type="ECO:0000256" key="2">
    <source>
        <dbReference type="ARBA" id="ARBA00022723"/>
    </source>
</evidence>
<evidence type="ECO:0000256" key="1">
    <source>
        <dbReference type="ARBA" id="ARBA00004316"/>
    </source>
</evidence>
<evidence type="ECO:0000256" key="3">
    <source>
        <dbReference type="ARBA" id="ARBA00022737"/>
    </source>
</evidence>
<dbReference type="AlphaFoldDB" id="A9UTA5"/>
<sequence>MSIEALVHLVCANCGGTGERLKRCTACSMTAYCNAECQKQHWRHHKKECNPCVQCRQPCRRNARAVPGLVGLLEICSTCFCRQWGDDISDKDFFELIFVWQNARPHQKGLRGLFDIYSKRHTKASPCRQRVLTRWLMQLAQLAGLKLKADVVFDVNVLLCVPPSLAPFSPGKPMIVACMASHIADEDQLAKLSTCLTSATKQSIQVHELILSWSCAPKLRVACQAMLAQFKVTTLYRCTPQQPFEHYAGIATHLQQTLLQEVPEENVRLVFSRDDDLWDMYRIEQILDIVGRQPYFKLHIMPAAKPEDEAPILDGLDGFGDVCGNILKMELIYRRSIFAGPIVEGAVYEFWQAVVSPKLFLGFFEIATQPLLRDQYCDLGYAAYLSAYPSYRAAQAERDLAWCYFYRGYFHNFRCNVYEGCRRHMEKAALVSYCDPRRLPYLLCMLCDCLLPEITDESMDDHPGGLEVPASIMRLYPIEHVLTLFKTVAAKYQFGIRFDNMVSSLKHSLLNHMPRRPAGKEHTEQRQWCLETFVSTFSEFVQGESKNLN</sequence>
<keyword evidence="7" id="KW-0966">Cell projection</keyword>
<dbReference type="GeneID" id="5888833"/>
<dbReference type="Proteomes" id="UP000001357">
    <property type="component" value="Unassembled WGS sequence"/>
</dbReference>
<dbReference type="SUPFAM" id="SSF144232">
    <property type="entry name" value="HIT/MYND zinc finger-like"/>
    <property type="match status" value="1"/>
</dbReference>
<proteinExistence type="predicted"/>
<dbReference type="EMBL" id="CH991545">
    <property type="protein sequence ID" value="EDQ91460.1"/>
    <property type="molecule type" value="Genomic_DNA"/>
</dbReference>
<evidence type="ECO:0000259" key="9">
    <source>
        <dbReference type="PROSITE" id="PS50865"/>
    </source>
</evidence>
<keyword evidence="6" id="KW-0040">ANK repeat</keyword>
<keyword evidence="4 8" id="KW-0863">Zinc-finger</keyword>
<evidence type="ECO:0000256" key="6">
    <source>
        <dbReference type="ARBA" id="ARBA00023043"/>
    </source>
</evidence>
<evidence type="ECO:0000313" key="10">
    <source>
        <dbReference type="EMBL" id="EDQ91460.1"/>
    </source>
</evidence>
<protein>
    <recommendedName>
        <fullName evidence="9">MYND-type domain-containing protein</fullName>
    </recommendedName>
</protein>
<feature type="domain" description="MYND-type" evidence="9">
    <location>
        <begin position="11"/>
        <end position="49"/>
    </location>
</feature>
<dbReference type="GO" id="GO:0008270">
    <property type="term" value="F:zinc ion binding"/>
    <property type="evidence" value="ECO:0007669"/>
    <property type="project" value="UniProtKB-KW"/>
</dbReference>
<evidence type="ECO:0000256" key="7">
    <source>
        <dbReference type="ARBA" id="ARBA00023273"/>
    </source>
</evidence>
<keyword evidence="3" id="KW-0677">Repeat</keyword>
<keyword evidence="11" id="KW-1185">Reference proteome</keyword>
<accession>A9UTA5</accession>
<dbReference type="InParanoid" id="A9UTA5"/>
<dbReference type="InterPro" id="IPR002893">
    <property type="entry name" value="Znf_MYND"/>
</dbReference>
<dbReference type="Pfam" id="PF01753">
    <property type="entry name" value="zf-MYND"/>
    <property type="match status" value="1"/>
</dbReference>
<organism evidence="10 11">
    <name type="scientific">Monosiga brevicollis</name>
    <name type="common">Choanoflagellate</name>
    <dbReference type="NCBI Taxonomy" id="81824"/>
    <lineage>
        <taxon>Eukaryota</taxon>
        <taxon>Choanoflagellata</taxon>
        <taxon>Craspedida</taxon>
        <taxon>Salpingoecidae</taxon>
        <taxon>Monosiga</taxon>
    </lineage>
</organism>
<reference evidence="10 11" key="1">
    <citation type="journal article" date="2008" name="Nature">
        <title>The genome of the choanoflagellate Monosiga brevicollis and the origin of metazoans.</title>
        <authorList>
            <consortium name="JGI Sequencing"/>
            <person name="King N."/>
            <person name="Westbrook M.J."/>
            <person name="Young S.L."/>
            <person name="Kuo A."/>
            <person name="Abedin M."/>
            <person name="Chapman J."/>
            <person name="Fairclough S."/>
            <person name="Hellsten U."/>
            <person name="Isogai Y."/>
            <person name="Letunic I."/>
            <person name="Marr M."/>
            <person name="Pincus D."/>
            <person name="Putnam N."/>
            <person name="Rokas A."/>
            <person name="Wright K.J."/>
            <person name="Zuzow R."/>
            <person name="Dirks W."/>
            <person name="Good M."/>
            <person name="Goodstein D."/>
            <person name="Lemons D."/>
            <person name="Li W."/>
            <person name="Lyons J.B."/>
            <person name="Morris A."/>
            <person name="Nichols S."/>
            <person name="Richter D.J."/>
            <person name="Salamov A."/>
            <person name="Bork P."/>
            <person name="Lim W.A."/>
            <person name="Manning G."/>
            <person name="Miller W.T."/>
            <person name="McGinnis W."/>
            <person name="Shapiro H."/>
            <person name="Tjian R."/>
            <person name="Grigoriev I.V."/>
            <person name="Rokhsar D."/>
        </authorList>
    </citation>
    <scope>NUCLEOTIDE SEQUENCE [LARGE SCALE GENOMIC DNA]</scope>
    <source>
        <strain evidence="11">MX1 / ATCC 50154</strain>
    </source>
</reference>
<dbReference type="RefSeq" id="XP_001743882.1">
    <property type="nucleotide sequence ID" value="XM_001743830.1"/>
</dbReference>
<dbReference type="InterPro" id="IPR052452">
    <property type="entry name" value="Ankyrin-MYND_dom_contain_2"/>
</dbReference>
<dbReference type="Gene3D" id="6.10.140.2220">
    <property type="match status" value="1"/>
</dbReference>
<comment type="subcellular location">
    <subcellularLocation>
        <location evidence="1">Cell projection</location>
    </subcellularLocation>
</comment>
<evidence type="ECO:0000256" key="5">
    <source>
        <dbReference type="ARBA" id="ARBA00022833"/>
    </source>
</evidence>
<dbReference type="PANTHER" id="PTHR24150:SF8">
    <property type="entry name" value="ANKYRIN REPEAT AND MYND DOMAIN-CONTAINING PROTEIN 2"/>
    <property type="match status" value="1"/>
</dbReference>
<dbReference type="KEGG" id="mbr:MONBRDRAFT_36134"/>
<evidence type="ECO:0000256" key="8">
    <source>
        <dbReference type="PROSITE-ProRule" id="PRU00134"/>
    </source>
</evidence>
<dbReference type="PANTHER" id="PTHR24150">
    <property type="entry name" value="ANKYRIN REPEAT AND MYND DOMAIN-CONTAINING PROTEIN 2"/>
    <property type="match status" value="1"/>
</dbReference>
<dbReference type="GO" id="GO:0042995">
    <property type="term" value="C:cell projection"/>
    <property type="evidence" value="ECO:0007669"/>
    <property type="project" value="UniProtKB-SubCell"/>
</dbReference>
<gene>
    <name evidence="10" type="ORF">MONBRDRAFT_36134</name>
</gene>